<dbReference type="Pfam" id="PF17419">
    <property type="entry name" value="MauJ"/>
    <property type="match status" value="1"/>
</dbReference>
<accession>A0ABQ1JJH6</accession>
<dbReference type="RefSeq" id="WP_188514890.1">
    <property type="nucleotide sequence ID" value="NZ_BMGD01000004.1"/>
</dbReference>
<gene>
    <name evidence="1" type="ORF">GCM10010833_26400</name>
</gene>
<dbReference type="InterPro" id="IPR035383">
    <property type="entry name" value="MauJ"/>
</dbReference>
<keyword evidence="2" id="KW-1185">Reference proteome</keyword>
<evidence type="ECO:0000313" key="2">
    <source>
        <dbReference type="Proteomes" id="UP000614261"/>
    </source>
</evidence>
<reference evidence="2" key="1">
    <citation type="journal article" date="2019" name="Int. J. Syst. Evol. Microbiol.">
        <title>The Global Catalogue of Microorganisms (GCM) 10K type strain sequencing project: providing services to taxonomists for standard genome sequencing and annotation.</title>
        <authorList>
            <consortium name="The Broad Institute Genomics Platform"/>
            <consortium name="The Broad Institute Genome Sequencing Center for Infectious Disease"/>
            <person name="Wu L."/>
            <person name="Ma J."/>
        </authorList>
    </citation>
    <scope>NUCLEOTIDE SEQUENCE [LARGE SCALE GENOMIC DNA]</scope>
    <source>
        <strain evidence="2">CGMCC 1.12851</strain>
    </source>
</reference>
<sequence length="439" mass="49689">MAALEIPKLKDILTGDIAKNGNWVVANLETSLSWPVEAQKVDYLGDVFWLIPITHESFPAVAYDRNEGEELNAARSKVLRFLSALSWTEGSGIIVEQFTGGNLPRPMGRQKEFGLVITKDLSLTYLPEPKTNRGQLALALMREGRGLNHPAYAFLSFYRVLECAIPNGKQRGNWFADNVEKITHRTGREALDKLKASGVVDLADHLYKSGRQAIAHATAEPVINPDDASHYQRLQNELPIMLGLAEHAIENVLGIKTRHTIWREHLYELSGFKERLGDDLVSRIIDGVEPEPDEMIDLPVIDVELRRSEPFTALHGMKPVQAVVQNKMMQLVYLSPDELVQFVIVLDFPEERLRFEWSRDIVGRDDGSVPAANYAAELNRFIRDYIGNGELHIYESDTRELISRVEAFLPTNYWADHEALDERIARWEKEAEVRAAKAS</sequence>
<evidence type="ECO:0008006" key="3">
    <source>
        <dbReference type="Google" id="ProtNLM"/>
    </source>
</evidence>
<organism evidence="1 2">
    <name type="scientific">Blastomonas aquatica</name>
    <dbReference type="NCBI Taxonomy" id="1510276"/>
    <lineage>
        <taxon>Bacteria</taxon>
        <taxon>Pseudomonadati</taxon>
        <taxon>Pseudomonadota</taxon>
        <taxon>Alphaproteobacteria</taxon>
        <taxon>Sphingomonadales</taxon>
        <taxon>Sphingomonadaceae</taxon>
        <taxon>Blastomonas</taxon>
    </lineage>
</organism>
<evidence type="ECO:0000313" key="1">
    <source>
        <dbReference type="EMBL" id="GGB69892.1"/>
    </source>
</evidence>
<name>A0ABQ1JJH6_9SPHN</name>
<dbReference type="EMBL" id="BMGD01000004">
    <property type="protein sequence ID" value="GGB69892.1"/>
    <property type="molecule type" value="Genomic_DNA"/>
</dbReference>
<dbReference type="Proteomes" id="UP000614261">
    <property type="component" value="Unassembled WGS sequence"/>
</dbReference>
<protein>
    <recommendedName>
        <fullName evidence="3">Restriction endonuclease</fullName>
    </recommendedName>
</protein>
<proteinExistence type="predicted"/>
<comment type="caution">
    <text evidence="1">The sequence shown here is derived from an EMBL/GenBank/DDBJ whole genome shotgun (WGS) entry which is preliminary data.</text>
</comment>